<evidence type="ECO:0000256" key="8">
    <source>
        <dbReference type="ARBA" id="ARBA00023299"/>
    </source>
</evidence>
<comment type="subunit">
    <text evidence="11">Homodimer.</text>
</comment>
<protein>
    <recommendedName>
        <fullName evidence="11">Phosphoserine aminotransferase</fullName>
        <ecNumber evidence="11">2.6.1.52</ecNumber>
    </recommendedName>
    <alternativeName>
        <fullName evidence="11">Phosphohydroxythreonine aminotransferase</fullName>
        <shortName evidence="11">PSAT</shortName>
    </alternativeName>
</protein>
<dbReference type="Gene3D" id="3.90.1150.10">
    <property type="entry name" value="Aspartate Aminotransferase, domain 1"/>
    <property type="match status" value="1"/>
</dbReference>
<evidence type="ECO:0000313" key="16">
    <source>
        <dbReference type="Proteomes" id="UP000484547"/>
    </source>
</evidence>
<dbReference type="AlphaFoldDB" id="A0A7X2XHM9"/>
<dbReference type="EMBL" id="WNBM01000010">
    <property type="protein sequence ID" value="MTT76620.1"/>
    <property type="molecule type" value="Genomic_DNA"/>
</dbReference>
<feature type="binding site" evidence="11">
    <location>
        <position position="43"/>
    </location>
    <ligand>
        <name>L-glutamate</name>
        <dbReference type="ChEBI" id="CHEBI:29985"/>
    </ligand>
</feature>
<dbReference type="NCBIfam" id="TIGR01364">
    <property type="entry name" value="serC_1"/>
    <property type="match status" value="1"/>
</dbReference>
<feature type="modified residue" description="N6-(pyridoxal phosphate)lysine" evidence="11">
    <location>
        <position position="197"/>
    </location>
</feature>
<proteinExistence type="inferred from homology"/>
<comment type="pathway">
    <text evidence="2 11">Amino-acid biosynthesis; L-serine biosynthesis; L-serine from 3-phospho-D-glycerate: step 2/3.</text>
</comment>
<dbReference type="InterPro" id="IPR015422">
    <property type="entry name" value="PyrdxlP-dep_Trfase_small"/>
</dbReference>
<comment type="similarity">
    <text evidence="3 11">Belongs to the class-V pyridoxal-phosphate-dependent aminotransferase family. SerC subfamily.</text>
</comment>
<dbReference type="GO" id="GO:0004648">
    <property type="term" value="F:O-phospho-L-serine:2-oxoglutarate aminotransferase activity"/>
    <property type="evidence" value="ECO:0007669"/>
    <property type="project" value="UniProtKB-UniRule"/>
</dbReference>
<dbReference type="InterPro" id="IPR015424">
    <property type="entry name" value="PyrdxlP-dep_Trfase"/>
</dbReference>
<comment type="subcellular location">
    <subcellularLocation>
        <location evidence="11">Cytoplasm</location>
    </subcellularLocation>
</comment>
<comment type="cofactor">
    <cofactor evidence="11">
        <name>pyridoxal 5'-phosphate</name>
        <dbReference type="ChEBI" id="CHEBI:597326"/>
    </cofactor>
    <text evidence="11">Binds 1 pyridoxal phosphate per subunit.</text>
</comment>
<dbReference type="EMBL" id="WNBW01000011">
    <property type="protein sequence ID" value="MTU04751.1"/>
    <property type="molecule type" value="Genomic_DNA"/>
</dbReference>
<evidence type="ECO:0000313" key="14">
    <source>
        <dbReference type="EMBL" id="MTU04751.1"/>
    </source>
</evidence>
<dbReference type="Pfam" id="PF00266">
    <property type="entry name" value="Aminotran_5"/>
    <property type="match status" value="1"/>
</dbReference>
<dbReference type="NCBIfam" id="NF003764">
    <property type="entry name" value="PRK05355.1"/>
    <property type="match status" value="1"/>
</dbReference>
<comment type="catalytic activity">
    <reaction evidence="10 11">
        <text>O-phospho-L-serine + 2-oxoglutarate = 3-phosphooxypyruvate + L-glutamate</text>
        <dbReference type="Rhea" id="RHEA:14329"/>
        <dbReference type="ChEBI" id="CHEBI:16810"/>
        <dbReference type="ChEBI" id="CHEBI:18110"/>
        <dbReference type="ChEBI" id="CHEBI:29985"/>
        <dbReference type="ChEBI" id="CHEBI:57524"/>
        <dbReference type="EC" id="2.6.1.52"/>
    </reaction>
</comment>
<evidence type="ECO:0000256" key="4">
    <source>
        <dbReference type="ARBA" id="ARBA00022576"/>
    </source>
</evidence>
<evidence type="ECO:0000256" key="9">
    <source>
        <dbReference type="ARBA" id="ARBA00047630"/>
    </source>
</evidence>
<dbReference type="SUPFAM" id="SSF53383">
    <property type="entry name" value="PLP-dependent transferases"/>
    <property type="match status" value="1"/>
</dbReference>
<evidence type="ECO:0000313" key="15">
    <source>
        <dbReference type="Proteomes" id="UP000443070"/>
    </source>
</evidence>
<comment type="function">
    <text evidence="1 11">Catalyzes the reversible conversion of 3-phosphohydroxypyruvate to phosphoserine and of 3-hydroxy-2-oxo-4-phosphonooxybutanoate to phosphohydroxythreonine.</text>
</comment>
<evidence type="ECO:0000256" key="11">
    <source>
        <dbReference type="HAMAP-Rule" id="MF_00160"/>
    </source>
</evidence>
<keyword evidence="7 11" id="KW-0663">Pyridoxal phosphate</keyword>
<dbReference type="Proteomes" id="UP000443070">
    <property type="component" value="Unassembled WGS sequence"/>
</dbReference>
<dbReference type="FunFam" id="3.90.1150.10:FF:000006">
    <property type="entry name" value="Phosphoserine aminotransferase"/>
    <property type="match status" value="1"/>
</dbReference>
<gene>
    <name evidence="11 13" type="primary">serC</name>
    <name evidence="13" type="ORF">GMD11_10135</name>
    <name evidence="14" type="ORF">GMD18_10125</name>
</gene>
<keyword evidence="8 11" id="KW-0718">Serine biosynthesis</keyword>
<organism evidence="13 16">
    <name type="scientific">Phascolarctobacterium faecium</name>
    <dbReference type="NCBI Taxonomy" id="33025"/>
    <lineage>
        <taxon>Bacteria</taxon>
        <taxon>Bacillati</taxon>
        <taxon>Bacillota</taxon>
        <taxon>Negativicutes</taxon>
        <taxon>Acidaminococcales</taxon>
        <taxon>Acidaminococcaceae</taxon>
        <taxon>Phascolarctobacterium</taxon>
    </lineage>
</organism>
<sequence>MMKRIYNFNAGPAMLPLEVLQEVQSELLDLQGSGMSILEMSHRAPIYEKINAEAEADIKELLGLGDDYCVLFMGGGASLQFSMVPMNFLGAGQTAAYAVTSNFSDKAVKEAEKVGKVVIPFSSKAEKYDRVPQPGEIRLPENCAYLHITANNTIEGTEYSVYPETGAVPLIADMSSDILSKPIPAEKFSLIYAGVQKNIGPAGAVAVIARKKFIEGRSKALHSMLNYETHLDNGSLYNTPPAFAVYIVGKVAKWLKAQGGLVMMEQRNAAKAKIVYDVIDMYPDFFRGFAKTGSRSLMNVTFGLPTEALEKRFAVEAEELGMGGLKGHRSVGGLRASIYNAMPLAGCEKLAEFMEAFYKIHK</sequence>
<keyword evidence="11" id="KW-0963">Cytoplasm</keyword>
<evidence type="ECO:0000256" key="2">
    <source>
        <dbReference type="ARBA" id="ARBA00005099"/>
    </source>
</evidence>
<evidence type="ECO:0000313" key="13">
    <source>
        <dbReference type="EMBL" id="MTT76620.1"/>
    </source>
</evidence>
<comment type="catalytic activity">
    <reaction evidence="9 11">
        <text>4-(phosphooxy)-L-threonine + 2-oxoglutarate = (R)-3-hydroxy-2-oxo-4-phosphooxybutanoate + L-glutamate</text>
        <dbReference type="Rhea" id="RHEA:16573"/>
        <dbReference type="ChEBI" id="CHEBI:16810"/>
        <dbReference type="ChEBI" id="CHEBI:29985"/>
        <dbReference type="ChEBI" id="CHEBI:58452"/>
        <dbReference type="ChEBI" id="CHEBI:58538"/>
        <dbReference type="EC" id="2.6.1.52"/>
    </reaction>
</comment>
<name>A0A7X2XHM9_9FIRM</name>
<dbReference type="GO" id="GO:0005737">
    <property type="term" value="C:cytoplasm"/>
    <property type="evidence" value="ECO:0007669"/>
    <property type="project" value="UniProtKB-SubCell"/>
</dbReference>
<keyword evidence="6 11" id="KW-0808">Transferase</keyword>
<dbReference type="Gene3D" id="3.40.640.10">
    <property type="entry name" value="Type I PLP-dependent aspartate aminotransferase-like (Major domain)"/>
    <property type="match status" value="1"/>
</dbReference>
<dbReference type="Proteomes" id="UP000484547">
    <property type="component" value="Unassembled WGS sequence"/>
</dbReference>
<dbReference type="InterPro" id="IPR000192">
    <property type="entry name" value="Aminotrans_V_dom"/>
</dbReference>
<evidence type="ECO:0000256" key="3">
    <source>
        <dbReference type="ARBA" id="ARBA00006904"/>
    </source>
</evidence>
<dbReference type="PANTHER" id="PTHR43247:SF1">
    <property type="entry name" value="PHOSPHOSERINE AMINOTRANSFERASE"/>
    <property type="match status" value="1"/>
</dbReference>
<reference evidence="15 16" key="1">
    <citation type="journal article" date="2019" name="Nat. Med.">
        <title>A library of human gut bacterial isolates paired with longitudinal multiomics data enables mechanistic microbiome research.</title>
        <authorList>
            <person name="Poyet M."/>
            <person name="Groussin M."/>
            <person name="Gibbons S.M."/>
            <person name="Avila-Pacheco J."/>
            <person name="Jiang X."/>
            <person name="Kearney S.M."/>
            <person name="Perrotta A.R."/>
            <person name="Berdy B."/>
            <person name="Zhao S."/>
            <person name="Lieberman T.D."/>
            <person name="Swanson P.K."/>
            <person name="Smith M."/>
            <person name="Roesemann S."/>
            <person name="Alexander J.E."/>
            <person name="Rich S.A."/>
            <person name="Livny J."/>
            <person name="Vlamakis H."/>
            <person name="Clish C."/>
            <person name="Bullock K."/>
            <person name="Deik A."/>
            <person name="Scott J."/>
            <person name="Pierce K.A."/>
            <person name="Xavier R.J."/>
            <person name="Alm E.J."/>
        </authorList>
    </citation>
    <scope>NUCLEOTIDE SEQUENCE [LARGE SCALE GENOMIC DNA]</scope>
    <source>
        <strain evidence="13 16">BIOML-A13</strain>
        <strain evidence="14 15">BIOML-A3</strain>
    </source>
</reference>
<feature type="domain" description="Aminotransferase class V" evidence="12">
    <location>
        <begin position="5"/>
        <end position="348"/>
    </location>
</feature>
<keyword evidence="15" id="KW-1185">Reference proteome</keyword>
<evidence type="ECO:0000256" key="10">
    <source>
        <dbReference type="ARBA" id="ARBA00049007"/>
    </source>
</evidence>
<feature type="binding site" evidence="11">
    <location>
        <position position="103"/>
    </location>
    <ligand>
        <name>pyridoxal 5'-phosphate</name>
        <dbReference type="ChEBI" id="CHEBI:597326"/>
    </ligand>
</feature>
<evidence type="ECO:0000256" key="1">
    <source>
        <dbReference type="ARBA" id="ARBA00003483"/>
    </source>
</evidence>
<dbReference type="HAMAP" id="MF_00160">
    <property type="entry name" value="SerC_aminotrans_5"/>
    <property type="match status" value="1"/>
</dbReference>
<keyword evidence="4 11" id="KW-0032">Aminotransferase</keyword>
<evidence type="ECO:0000256" key="6">
    <source>
        <dbReference type="ARBA" id="ARBA00022679"/>
    </source>
</evidence>
<feature type="binding site" evidence="11">
    <location>
        <position position="153"/>
    </location>
    <ligand>
        <name>pyridoxal 5'-phosphate</name>
        <dbReference type="ChEBI" id="CHEBI:597326"/>
    </ligand>
</feature>
<dbReference type="PIRSF" id="PIRSF000525">
    <property type="entry name" value="SerC"/>
    <property type="match status" value="1"/>
</dbReference>
<evidence type="ECO:0000256" key="7">
    <source>
        <dbReference type="ARBA" id="ARBA00022898"/>
    </source>
</evidence>
<feature type="binding site" evidence="11">
    <location>
        <position position="196"/>
    </location>
    <ligand>
        <name>pyridoxal 5'-phosphate</name>
        <dbReference type="ChEBI" id="CHEBI:597326"/>
    </ligand>
</feature>
<dbReference type="UniPathway" id="UPA00135">
    <property type="reaction ID" value="UER00197"/>
</dbReference>
<feature type="binding site" evidence="11">
    <location>
        <begin position="238"/>
        <end position="239"/>
    </location>
    <ligand>
        <name>pyridoxal 5'-phosphate</name>
        <dbReference type="ChEBI" id="CHEBI:597326"/>
    </ligand>
</feature>
<dbReference type="PANTHER" id="PTHR43247">
    <property type="entry name" value="PHOSPHOSERINE AMINOTRANSFERASE"/>
    <property type="match status" value="1"/>
</dbReference>
<dbReference type="GO" id="GO:0030170">
    <property type="term" value="F:pyridoxal phosphate binding"/>
    <property type="evidence" value="ECO:0007669"/>
    <property type="project" value="UniProtKB-UniRule"/>
</dbReference>
<dbReference type="GO" id="GO:0006564">
    <property type="term" value="P:L-serine biosynthetic process"/>
    <property type="evidence" value="ECO:0007669"/>
    <property type="project" value="UniProtKB-UniRule"/>
</dbReference>
<comment type="caution">
    <text evidence="13">The sequence shown here is derived from an EMBL/GenBank/DDBJ whole genome shotgun (WGS) entry which is preliminary data.</text>
</comment>
<dbReference type="InterPro" id="IPR022278">
    <property type="entry name" value="Pser_aminoTfrase"/>
</dbReference>
<feature type="binding site" evidence="11">
    <location>
        <begin position="77"/>
        <end position="78"/>
    </location>
    <ligand>
        <name>pyridoxal 5'-phosphate</name>
        <dbReference type="ChEBI" id="CHEBI:597326"/>
    </ligand>
</feature>
<feature type="binding site" evidence="11">
    <location>
        <position position="173"/>
    </location>
    <ligand>
        <name>pyridoxal 5'-phosphate</name>
        <dbReference type="ChEBI" id="CHEBI:597326"/>
    </ligand>
</feature>
<evidence type="ECO:0000256" key="5">
    <source>
        <dbReference type="ARBA" id="ARBA00022605"/>
    </source>
</evidence>
<dbReference type="EC" id="2.6.1.52" evidence="11"/>
<dbReference type="FunFam" id="3.40.640.10:FF:000010">
    <property type="entry name" value="Phosphoserine aminotransferase"/>
    <property type="match status" value="1"/>
</dbReference>
<keyword evidence="5 11" id="KW-0028">Amino-acid biosynthesis</keyword>
<evidence type="ECO:0000259" key="12">
    <source>
        <dbReference type="Pfam" id="PF00266"/>
    </source>
</evidence>
<dbReference type="InterPro" id="IPR015421">
    <property type="entry name" value="PyrdxlP-dep_Trfase_major"/>
</dbReference>
<accession>A0A7X2XHM9</accession>
<comment type="caution">
    <text evidence="11">Lacks conserved residue(s) required for the propagation of feature annotation.</text>
</comment>